<evidence type="ECO:0000256" key="6">
    <source>
        <dbReference type="HAMAP-Rule" id="MF_01974"/>
    </source>
</evidence>
<evidence type="ECO:0000256" key="3">
    <source>
        <dbReference type="ARBA" id="ARBA00022670"/>
    </source>
</evidence>
<evidence type="ECO:0000259" key="8">
    <source>
        <dbReference type="Pfam" id="PF00557"/>
    </source>
</evidence>
<comment type="caution">
    <text evidence="9">The sequence shown here is derived from an EMBL/GenBank/DDBJ whole genome shotgun (WGS) entry which is preliminary data.</text>
</comment>
<proteinExistence type="inferred from homology"/>
<evidence type="ECO:0000256" key="4">
    <source>
        <dbReference type="ARBA" id="ARBA00022723"/>
    </source>
</evidence>
<comment type="cofactor">
    <cofactor evidence="6">
        <name>Co(2+)</name>
        <dbReference type="ChEBI" id="CHEBI:48828"/>
    </cofactor>
    <cofactor evidence="6">
        <name>Zn(2+)</name>
        <dbReference type="ChEBI" id="CHEBI:29105"/>
    </cofactor>
    <cofactor evidence="6">
        <name>Mn(2+)</name>
        <dbReference type="ChEBI" id="CHEBI:29035"/>
    </cofactor>
    <cofactor evidence="6">
        <name>Fe(2+)</name>
        <dbReference type="ChEBI" id="CHEBI:29033"/>
    </cofactor>
    <text evidence="6">Binds 2 divalent metal cations per subunit. Has a high-affinity and a low affinity metal-binding site. The true nature of the physiological cofactor is under debate. The enzyme is active with cobalt, zinc, manganese or divalent iron ions. Most likely, methionine aminopeptidases function as mononuclear Fe(2+)-metalloproteases under physiological conditions, and the catalytically relevant metal-binding site has been assigned to the histidine-containing high-affinity site.</text>
</comment>
<feature type="domain" description="Peptidase M24" evidence="8">
    <location>
        <begin position="11"/>
        <end position="238"/>
    </location>
</feature>
<evidence type="ECO:0000313" key="9">
    <source>
        <dbReference type="EMBL" id="MFC4308847.1"/>
    </source>
</evidence>
<dbReference type="HAMAP" id="MF_01974">
    <property type="entry name" value="MetAP_1"/>
    <property type="match status" value="1"/>
</dbReference>
<feature type="binding site" evidence="6">
    <location>
        <position position="94"/>
    </location>
    <ligand>
        <name>a divalent metal cation</name>
        <dbReference type="ChEBI" id="CHEBI:60240"/>
        <label>1</label>
    </ligand>
</feature>
<comment type="function">
    <text evidence="1 6">Removes the N-terminal methionine from nascent proteins. The N-terminal methionine is often cleaved when the second residue in the primary sequence is small and uncharged (Met-Ala-, Cys, Gly, Pro, Ser, Thr, or Val). Requires deformylation of the N(alpha)-formylated initiator methionine before it can be hydrolyzed.</text>
</comment>
<keyword evidence="10" id="KW-1185">Reference proteome</keyword>
<evidence type="ECO:0000256" key="5">
    <source>
        <dbReference type="ARBA" id="ARBA00022801"/>
    </source>
</evidence>
<feature type="binding site" evidence="6">
    <location>
        <position position="168"/>
    </location>
    <ligand>
        <name>a divalent metal cation</name>
        <dbReference type="ChEBI" id="CHEBI:60240"/>
        <label>2</label>
        <note>catalytic</note>
    </ligand>
</feature>
<feature type="binding site" evidence="6">
    <location>
        <position position="232"/>
    </location>
    <ligand>
        <name>a divalent metal cation</name>
        <dbReference type="ChEBI" id="CHEBI:60240"/>
        <label>2</label>
        <note>catalytic</note>
    </ligand>
</feature>
<keyword evidence="3 6" id="KW-0645">Protease</keyword>
<dbReference type="EC" id="3.4.11.18" evidence="6 7"/>
<name>A0ABV8SPS2_9GAMM</name>
<keyword evidence="4 6" id="KW-0479">Metal-binding</keyword>
<dbReference type="InterPro" id="IPR000994">
    <property type="entry name" value="Pept_M24"/>
</dbReference>
<evidence type="ECO:0000313" key="10">
    <source>
        <dbReference type="Proteomes" id="UP001595904"/>
    </source>
</evidence>
<comment type="catalytic activity">
    <reaction evidence="6 7">
        <text>Release of N-terminal amino acids, preferentially methionine, from peptides and arylamides.</text>
        <dbReference type="EC" id="3.4.11.18"/>
    </reaction>
</comment>
<evidence type="ECO:0000256" key="2">
    <source>
        <dbReference type="ARBA" id="ARBA00022438"/>
    </source>
</evidence>
<dbReference type="PRINTS" id="PR00599">
    <property type="entry name" value="MAPEPTIDASE"/>
</dbReference>
<feature type="binding site" evidence="6">
    <location>
        <position position="76"/>
    </location>
    <ligand>
        <name>substrate</name>
    </ligand>
</feature>
<feature type="binding site" evidence="6">
    <location>
        <position position="175"/>
    </location>
    <ligand>
        <name>substrate</name>
    </ligand>
</feature>
<comment type="similarity">
    <text evidence="6">Belongs to the peptidase M24A family. Methionine aminopeptidase type 1 subfamily.</text>
</comment>
<dbReference type="InterPro" id="IPR001714">
    <property type="entry name" value="Pept_M24_MAP"/>
</dbReference>
<dbReference type="Gene3D" id="3.90.230.10">
    <property type="entry name" value="Creatinase/methionine aminopeptidase superfamily"/>
    <property type="match status" value="1"/>
</dbReference>
<reference evidence="10" key="1">
    <citation type="journal article" date="2019" name="Int. J. Syst. Evol. Microbiol.">
        <title>The Global Catalogue of Microorganisms (GCM) 10K type strain sequencing project: providing services to taxonomists for standard genome sequencing and annotation.</title>
        <authorList>
            <consortium name="The Broad Institute Genomics Platform"/>
            <consortium name="The Broad Institute Genome Sequencing Center for Infectious Disease"/>
            <person name="Wu L."/>
            <person name="Ma J."/>
        </authorList>
    </citation>
    <scope>NUCLEOTIDE SEQUENCE [LARGE SCALE GENOMIC DNA]</scope>
    <source>
        <strain evidence="10">CGMCC 1.10759</strain>
    </source>
</reference>
<accession>A0ABV8SPS2</accession>
<feature type="binding site" evidence="6">
    <location>
        <position position="105"/>
    </location>
    <ligand>
        <name>a divalent metal cation</name>
        <dbReference type="ChEBI" id="CHEBI:60240"/>
        <label>1</label>
    </ligand>
</feature>
<dbReference type="CDD" id="cd01086">
    <property type="entry name" value="MetAP1"/>
    <property type="match status" value="1"/>
</dbReference>
<organism evidence="9 10">
    <name type="scientific">Steroidobacter flavus</name>
    <dbReference type="NCBI Taxonomy" id="1842136"/>
    <lineage>
        <taxon>Bacteria</taxon>
        <taxon>Pseudomonadati</taxon>
        <taxon>Pseudomonadota</taxon>
        <taxon>Gammaproteobacteria</taxon>
        <taxon>Steroidobacterales</taxon>
        <taxon>Steroidobacteraceae</taxon>
        <taxon>Steroidobacter</taxon>
    </lineage>
</organism>
<protein>
    <recommendedName>
        <fullName evidence="6 7">Methionine aminopeptidase</fullName>
        <shortName evidence="6">MAP</shortName>
        <shortName evidence="6">MetAP</shortName>
        <ecNumber evidence="6 7">3.4.11.18</ecNumber>
    </recommendedName>
    <alternativeName>
        <fullName evidence="6">Peptidase M</fullName>
    </alternativeName>
</protein>
<dbReference type="GO" id="GO:0004239">
    <property type="term" value="F:initiator methionyl aminopeptidase activity"/>
    <property type="evidence" value="ECO:0007669"/>
    <property type="project" value="UniProtKB-EC"/>
</dbReference>
<evidence type="ECO:0000256" key="7">
    <source>
        <dbReference type="RuleBase" id="RU003653"/>
    </source>
</evidence>
<feature type="binding site" evidence="6">
    <location>
        <position position="105"/>
    </location>
    <ligand>
        <name>a divalent metal cation</name>
        <dbReference type="ChEBI" id="CHEBI:60240"/>
        <label>2</label>
        <note>catalytic</note>
    </ligand>
</feature>
<dbReference type="PANTHER" id="PTHR43330:SF13">
    <property type="entry name" value="METHIONINE AMINOPEPTIDASE 2"/>
    <property type="match status" value="1"/>
</dbReference>
<dbReference type="InterPro" id="IPR002467">
    <property type="entry name" value="Pept_M24A_MAP1"/>
</dbReference>
<dbReference type="PANTHER" id="PTHR43330">
    <property type="entry name" value="METHIONINE AMINOPEPTIDASE"/>
    <property type="match status" value="1"/>
</dbReference>
<sequence length="246" mass="26628">MSIDGRHDIEGLQRIGAIVAEVREAMGARVAPGVTTGELDDLGKEILDRHGARSAPQLAYGFPGTTCISVNDDIAHGIPSSSRVLQEGDLVNIDVSAELNGYWADTGASFAVGAVSFQSEQLLKATKQALEDAMEQVTAGAPMHNIGRAVERRAKSCGFRVIRNLCGHGVGRYIHEEPQVPNTFDPRNRTVLKEGWVITIEPFLTTRATKAVTAQDGWTLRTPDGSRGAQFEHTMIITRDRPIVVT</sequence>
<dbReference type="EMBL" id="JBHSDU010000003">
    <property type="protein sequence ID" value="MFC4308847.1"/>
    <property type="molecule type" value="Genomic_DNA"/>
</dbReference>
<keyword evidence="2 6" id="KW-0031">Aminopeptidase</keyword>
<keyword evidence="5 6" id="KW-0378">Hydrolase</keyword>
<comment type="subunit">
    <text evidence="6">Monomer.</text>
</comment>
<dbReference type="NCBIfam" id="TIGR00500">
    <property type="entry name" value="met_pdase_I"/>
    <property type="match status" value="1"/>
</dbReference>
<dbReference type="SUPFAM" id="SSF55920">
    <property type="entry name" value="Creatinase/aminopeptidase"/>
    <property type="match status" value="1"/>
</dbReference>
<dbReference type="Proteomes" id="UP001595904">
    <property type="component" value="Unassembled WGS sequence"/>
</dbReference>
<gene>
    <name evidence="6 9" type="primary">map</name>
    <name evidence="9" type="ORF">ACFPN2_07120</name>
</gene>
<dbReference type="InterPro" id="IPR036005">
    <property type="entry name" value="Creatinase/aminopeptidase-like"/>
</dbReference>
<feature type="binding site" evidence="6">
    <location>
        <position position="201"/>
    </location>
    <ligand>
        <name>a divalent metal cation</name>
        <dbReference type="ChEBI" id="CHEBI:60240"/>
        <label>2</label>
        <note>catalytic</note>
    </ligand>
</feature>
<evidence type="ECO:0000256" key="1">
    <source>
        <dbReference type="ARBA" id="ARBA00002521"/>
    </source>
</evidence>
<feature type="binding site" evidence="6">
    <location>
        <position position="232"/>
    </location>
    <ligand>
        <name>a divalent metal cation</name>
        <dbReference type="ChEBI" id="CHEBI:60240"/>
        <label>1</label>
    </ligand>
</feature>
<dbReference type="Pfam" id="PF00557">
    <property type="entry name" value="Peptidase_M24"/>
    <property type="match status" value="1"/>
</dbReference>
<dbReference type="RefSeq" id="WP_380600060.1">
    <property type="nucleotide sequence ID" value="NZ_JBHSDU010000003.1"/>
</dbReference>